<comment type="caution">
    <text evidence="1">The sequence shown here is derived from an EMBL/GenBank/DDBJ whole genome shotgun (WGS) entry which is preliminary data.</text>
</comment>
<keyword evidence="2" id="KW-1185">Reference proteome</keyword>
<dbReference type="EMBL" id="CAVMJV010000011">
    <property type="protein sequence ID" value="CAK5044494.1"/>
    <property type="molecule type" value="Genomic_DNA"/>
</dbReference>
<accession>A0ACB0YFE6</accession>
<evidence type="ECO:0000313" key="2">
    <source>
        <dbReference type="Proteomes" id="UP001497535"/>
    </source>
</evidence>
<protein>
    <submittedName>
        <fullName evidence="1">Uncharacterized protein</fullName>
    </submittedName>
</protein>
<reference evidence="1" key="1">
    <citation type="submission" date="2023-11" db="EMBL/GenBank/DDBJ databases">
        <authorList>
            <person name="Poullet M."/>
        </authorList>
    </citation>
    <scope>NUCLEOTIDE SEQUENCE</scope>
    <source>
        <strain evidence="1">E1834</strain>
    </source>
</reference>
<evidence type="ECO:0000313" key="1">
    <source>
        <dbReference type="EMBL" id="CAK5044494.1"/>
    </source>
</evidence>
<proteinExistence type="predicted"/>
<sequence length="75" mass="7757">MPPPLPSFQQQMALALNLMANSDVSSLQQFAQNTNNNIPPPPPPSELNSNSQLAALAAMANSLGGNNQAQIAGSN</sequence>
<gene>
    <name evidence="1" type="ORF">MENTE1834_LOCUS11482</name>
</gene>
<dbReference type="Proteomes" id="UP001497535">
    <property type="component" value="Unassembled WGS sequence"/>
</dbReference>
<name>A0ACB0YFE6_MELEN</name>
<organism evidence="1 2">
    <name type="scientific">Meloidogyne enterolobii</name>
    <name type="common">Root-knot nematode worm</name>
    <name type="synonym">Meloidogyne mayaguensis</name>
    <dbReference type="NCBI Taxonomy" id="390850"/>
    <lineage>
        <taxon>Eukaryota</taxon>
        <taxon>Metazoa</taxon>
        <taxon>Ecdysozoa</taxon>
        <taxon>Nematoda</taxon>
        <taxon>Chromadorea</taxon>
        <taxon>Rhabditida</taxon>
        <taxon>Tylenchina</taxon>
        <taxon>Tylenchomorpha</taxon>
        <taxon>Tylenchoidea</taxon>
        <taxon>Meloidogynidae</taxon>
        <taxon>Meloidogyninae</taxon>
        <taxon>Meloidogyne</taxon>
    </lineage>
</organism>